<dbReference type="RefSeq" id="WP_188649181.1">
    <property type="nucleotide sequence ID" value="NZ_BMHQ01000026.1"/>
</dbReference>
<dbReference type="Proteomes" id="UP000625210">
    <property type="component" value="Unassembled WGS sequence"/>
</dbReference>
<evidence type="ECO:0000313" key="2">
    <source>
        <dbReference type="Proteomes" id="UP000625210"/>
    </source>
</evidence>
<dbReference type="EMBL" id="BMHQ01000026">
    <property type="protein sequence ID" value="GGE30091.1"/>
    <property type="molecule type" value="Genomic_DNA"/>
</dbReference>
<reference evidence="1" key="2">
    <citation type="submission" date="2020-09" db="EMBL/GenBank/DDBJ databases">
        <authorList>
            <person name="Sun Q."/>
            <person name="Zhou Y."/>
        </authorList>
    </citation>
    <scope>NUCLEOTIDE SEQUENCE</scope>
    <source>
        <strain evidence="1">CGMCC 1.15179</strain>
    </source>
</reference>
<evidence type="ECO:0000313" key="1">
    <source>
        <dbReference type="EMBL" id="GGE30091.1"/>
    </source>
</evidence>
<dbReference type="AlphaFoldDB" id="A0A8J2VHD2"/>
<accession>A0A8J2VHD2</accession>
<proteinExistence type="predicted"/>
<keyword evidence="2" id="KW-1185">Reference proteome</keyword>
<sequence>MSKKTSRSVSFQMDDVSERYMLEFFEQNNIKFSPFVKRLIWNYIHENKEKNVYELPKAGQM</sequence>
<protein>
    <submittedName>
        <fullName evidence="1">Uncharacterized protein</fullName>
    </submittedName>
</protein>
<organism evidence="1 2">
    <name type="scientific">Marinithermofilum abyssi</name>
    <dbReference type="NCBI Taxonomy" id="1571185"/>
    <lineage>
        <taxon>Bacteria</taxon>
        <taxon>Bacillati</taxon>
        <taxon>Bacillota</taxon>
        <taxon>Bacilli</taxon>
        <taxon>Bacillales</taxon>
        <taxon>Thermoactinomycetaceae</taxon>
        <taxon>Marinithermofilum</taxon>
    </lineage>
</organism>
<name>A0A8J2VHD2_9BACL</name>
<reference evidence="1" key="1">
    <citation type="journal article" date="2014" name="Int. J. Syst. Evol. Microbiol.">
        <title>Complete genome sequence of Corynebacterium casei LMG S-19264T (=DSM 44701T), isolated from a smear-ripened cheese.</title>
        <authorList>
            <consortium name="US DOE Joint Genome Institute (JGI-PGF)"/>
            <person name="Walter F."/>
            <person name="Albersmeier A."/>
            <person name="Kalinowski J."/>
            <person name="Ruckert C."/>
        </authorList>
    </citation>
    <scope>NUCLEOTIDE SEQUENCE</scope>
    <source>
        <strain evidence="1">CGMCC 1.15179</strain>
    </source>
</reference>
<comment type="caution">
    <text evidence="1">The sequence shown here is derived from an EMBL/GenBank/DDBJ whole genome shotgun (WGS) entry which is preliminary data.</text>
</comment>
<gene>
    <name evidence="1" type="ORF">GCM10011571_35350</name>
</gene>